<dbReference type="SMART" id="SM00356">
    <property type="entry name" value="ZnF_C3H1"/>
    <property type="match status" value="1"/>
</dbReference>
<organism evidence="7 8">
    <name type="scientific">Scylla paramamosain</name>
    <name type="common">Mud crab</name>
    <dbReference type="NCBI Taxonomy" id="85552"/>
    <lineage>
        <taxon>Eukaryota</taxon>
        <taxon>Metazoa</taxon>
        <taxon>Ecdysozoa</taxon>
        <taxon>Arthropoda</taxon>
        <taxon>Crustacea</taxon>
        <taxon>Multicrustacea</taxon>
        <taxon>Malacostraca</taxon>
        <taxon>Eumalacostraca</taxon>
        <taxon>Eucarida</taxon>
        <taxon>Decapoda</taxon>
        <taxon>Pleocyemata</taxon>
        <taxon>Brachyura</taxon>
        <taxon>Eubrachyura</taxon>
        <taxon>Portunoidea</taxon>
        <taxon>Portunidae</taxon>
        <taxon>Portuninae</taxon>
        <taxon>Scylla</taxon>
    </lineage>
</organism>
<accession>A0AAW0UST5</accession>
<dbReference type="SUPFAM" id="SSF90229">
    <property type="entry name" value="CCCH zinc finger"/>
    <property type="match status" value="1"/>
</dbReference>
<comment type="caution">
    <text evidence="7">The sequence shown here is derived from an EMBL/GenBank/DDBJ whole genome shotgun (WGS) entry which is preliminary data.</text>
</comment>
<evidence type="ECO:0000256" key="5">
    <source>
        <dbReference type="SAM" id="MobiDB-lite"/>
    </source>
</evidence>
<evidence type="ECO:0000313" key="8">
    <source>
        <dbReference type="Proteomes" id="UP001487740"/>
    </source>
</evidence>
<keyword evidence="1 4" id="KW-0479">Metal-binding</keyword>
<gene>
    <name evidence="7" type="ORF">O3P69_000385</name>
</gene>
<feature type="region of interest" description="Disordered" evidence="5">
    <location>
        <begin position="111"/>
        <end position="131"/>
    </location>
</feature>
<feature type="zinc finger region" description="C3H1-type" evidence="4">
    <location>
        <begin position="59"/>
        <end position="87"/>
    </location>
</feature>
<dbReference type="AlphaFoldDB" id="A0AAW0UST5"/>
<protein>
    <recommendedName>
        <fullName evidence="6">C3H1-type domain-containing protein</fullName>
    </recommendedName>
</protein>
<evidence type="ECO:0000256" key="2">
    <source>
        <dbReference type="ARBA" id="ARBA00022771"/>
    </source>
</evidence>
<proteinExistence type="predicted"/>
<dbReference type="Pfam" id="PF00642">
    <property type="entry name" value="zf-CCCH"/>
    <property type="match status" value="1"/>
</dbReference>
<dbReference type="Proteomes" id="UP001487740">
    <property type="component" value="Unassembled WGS sequence"/>
</dbReference>
<sequence length="161" mass="17493">MSRIAIPAHPEILSCHDGLGPQVWEKDPTKTPAAFNHHDKRGFRGLEKLVHLPMGFRGTQYTELCRTYHAAGNCQYGARCHFVHDPEEATGVDALRGYNLRSQLGVLQLLSPQPSPSPSPPDGEDPANLSYTPGCSAVAEKSVQEASSSNYRGTIITGKLL</sequence>
<dbReference type="InterPro" id="IPR036855">
    <property type="entry name" value="Znf_CCCH_sf"/>
</dbReference>
<reference evidence="7 8" key="1">
    <citation type="submission" date="2023-03" db="EMBL/GenBank/DDBJ databases">
        <title>High-quality genome of Scylla paramamosain provides insights in environmental adaptation.</title>
        <authorList>
            <person name="Zhang L."/>
        </authorList>
    </citation>
    <scope>NUCLEOTIDE SEQUENCE [LARGE SCALE GENOMIC DNA]</scope>
    <source>
        <strain evidence="7">LZ_2023a</strain>
        <tissue evidence="7">Muscle</tissue>
    </source>
</reference>
<keyword evidence="3 4" id="KW-0862">Zinc</keyword>
<keyword evidence="2 4" id="KW-0863">Zinc-finger</keyword>
<evidence type="ECO:0000256" key="3">
    <source>
        <dbReference type="ARBA" id="ARBA00022833"/>
    </source>
</evidence>
<dbReference type="Gene3D" id="4.10.1000.10">
    <property type="entry name" value="Zinc finger, CCCH-type"/>
    <property type="match status" value="1"/>
</dbReference>
<evidence type="ECO:0000313" key="7">
    <source>
        <dbReference type="EMBL" id="KAK8403204.1"/>
    </source>
</evidence>
<dbReference type="EMBL" id="JARAKH010000006">
    <property type="protein sequence ID" value="KAK8403204.1"/>
    <property type="molecule type" value="Genomic_DNA"/>
</dbReference>
<dbReference type="PROSITE" id="PS50103">
    <property type="entry name" value="ZF_C3H1"/>
    <property type="match status" value="1"/>
</dbReference>
<evidence type="ECO:0000256" key="1">
    <source>
        <dbReference type="ARBA" id="ARBA00022723"/>
    </source>
</evidence>
<dbReference type="GO" id="GO:0008270">
    <property type="term" value="F:zinc ion binding"/>
    <property type="evidence" value="ECO:0007669"/>
    <property type="project" value="UniProtKB-KW"/>
</dbReference>
<dbReference type="InterPro" id="IPR000571">
    <property type="entry name" value="Znf_CCCH"/>
</dbReference>
<evidence type="ECO:0000256" key="4">
    <source>
        <dbReference type="PROSITE-ProRule" id="PRU00723"/>
    </source>
</evidence>
<feature type="domain" description="C3H1-type" evidence="6">
    <location>
        <begin position="59"/>
        <end position="87"/>
    </location>
</feature>
<keyword evidence="8" id="KW-1185">Reference proteome</keyword>
<evidence type="ECO:0000259" key="6">
    <source>
        <dbReference type="PROSITE" id="PS50103"/>
    </source>
</evidence>
<name>A0AAW0UST5_SCYPA</name>